<dbReference type="AlphaFoldDB" id="A0A5D3C8W8"/>
<protein>
    <submittedName>
        <fullName evidence="3">Soluble inorganic pyrophosphatase 1</fullName>
    </submittedName>
</protein>
<evidence type="ECO:0000313" key="5">
    <source>
        <dbReference type="Proteomes" id="UP000321947"/>
    </source>
</evidence>
<dbReference type="Pfam" id="PF24626">
    <property type="entry name" value="SH3_Tf2-1"/>
    <property type="match status" value="1"/>
</dbReference>
<evidence type="ECO:0000259" key="1">
    <source>
        <dbReference type="PROSITE" id="PS50013"/>
    </source>
</evidence>
<dbReference type="InterPro" id="IPR016197">
    <property type="entry name" value="Chromo-like_dom_sf"/>
</dbReference>
<dbReference type="SUPFAM" id="SSF54160">
    <property type="entry name" value="Chromo domain-like"/>
    <property type="match status" value="1"/>
</dbReference>
<dbReference type="InterPro" id="IPR056924">
    <property type="entry name" value="SH3_Tf2-1"/>
</dbReference>
<dbReference type="Proteomes" id="UP000321947">
    <property type="component" value="Unassembled WGS sequence"/>
</dbReference>
<dbReference type="Gene3D" id="2.40.50.40">
    <property type="match status" value="1"/>
</dbReference>
<name>A0A5D3C8W8_CUCMM</name>
<reference evidence="4 5" key="1">
    <citation type="submission" date="2019-08" db="EMBL/GenBank/DDBJ databases">
        <title>Draft genome sequences of two oriental melons (Cucumis melo L. var makuwa).</title>
        <authorList>
            <person name="Kwon S.-Y."/>
        </authorList>
    </citation>
    <scope>NUCLEOTIDE SEQUENCE [LARGE SCALE GENOMIC DNA]</scope>
    <source>
        <strain evidence="5">cv. Chang Bougi</strain>
        <strain evidence="4">cv. SW 3</strain>
        <tissue evidence="3">Leaf</tissue>
    </source>
</reference>
<gene>
    <name evidence="3" type="ORF">E5676_scaffold1737G00610</name>
    <name evidence="2" type="ORF">E6C27_scaffold673G001310</name>
</gene>
<evidence type="ECO:0000313" key="3">
    <source>
        <dbReference type="EMBL" id="TYK07780.1"/>
    </source>
</evidence>
<dbReference type="InterPro" id="IPR023780">
    <property type="entry name" value="Chromo_domain"/>
</dbReference>
<organism evidence="3 5">
    <name type="scientific">Cucumis melo var. makuwa</name>
    <name type="common">Oriental melon</name>
    <dbReference type="NCBI Taxonomy" id="1194695"/>
    <lineage>
        <taxon>Eukaryota</taxon>
        <taxon>Viridiplantae</taxon>
        <taxon>Streptophyta</taxon>
        <taxon>Embryophyta</taxon>
        <taxon>Tracheophyta</taxon>
        <taxon>Spermatophyta</taxon>
        <taxon>Magnoliopsida</taxon>
        <taxon>eudicotyledons</taxon>
        <taxon>Gunneridae</taxon>
        <taxon>Pentapetalae</taxon>
        <taxon>rosids</taxon>
        <taxon>fabids</taxon>
        <taxon>Cucurbitales</taxon>
        <taxon>Cucurbitaceae</taxon>
        <taxon>Benincaseae</taxon>
        <taxon>Cucumis</taxon>
    </lineage>
</organism>
<proteinExistence type="predicted"/>
<evidence type="ECO:0000313" key="4">
    <source>
        <dbReference type="Proteomes" id="UP000321393"/>
    </source>
</evidence>
<dbReference type="InterPro" id="IPR000953">
    <property type="entry name" value="Chromo/chromo_shadow_dom"/>
</dbReference>
<dbReference type="EMBL" id="SSTD01013081">
    <property type="protein sequence ID" value="TYK07780.1"/>
    <property type="molecule type" value="Genomic_DNA"/>
</dbReference>
<dbReference type="PANTHER" id="PTHR46148:SF52">
    <property type="entry name" value="OS04G0603800 PROTEIN"/>
    <property type="match status" value="1"/>
</dbReference>
<dbReference type="EMBL" id="SSTE01011804">
    <property type="protein sequence ID" value="KAA0050654.1"/>
    <property type="molecule type" value="Genomic_DNA"/>
</dbReference>
<dbReference type="PROSITE" id="PS50013">
    <property type="entry name" value="CHROMO_2"/>
    <property type="match status" value="1"/>
</dbReference>
<sequence length="140" mass="16915">MWNMRLGIGFFLKIRPYRQLFLRRKRNEKLSSKYFEPYKILERIGSVAYKLELPDSLSIHHVSHVSQLKKLIGEHINVQPTIQQSNENFEWETMPVEAIDYCKTKTGNWEVMVNWEGLPTHEATWEEYEEMQRQYPNFHL</sequence>
<evidence type="ECO:0000313" key="2">
    <source>
        <dbReference type="EMBL" id="KAA0050654.1"/>
    </source>
</evidence>
<comment type="caution">
    <text evidence="3">The sequence shown here is derived from an EMBL/GenBank/DDBJ whole genome shotgun (WGS) entry which is preliminary data.</text>
</comment>
<dbReference type="OrthoDB" id="5554229at2759"/>
<dbReference type="Proteomes" id="UP000321393">
    <property type="component" value="Unassembled WGS sequence"/>
</dbReference>
<dbReference type="Pfam" id="PF00385">
    <property type="entry name" value="Chromo"/>
    <property type="match status" value="1"/>
</dbReference>
<feature type="domain" description="Chromo" evidence="1">
    <location>
        <begin position="94"/>
        <end position="140"/>
    </location>
</feature>
<dbReference type="PANTHER" id="PTHR46148">
    <property type="entry name" value="CHROMO DOMAIN-CONTAINING PROTEIN"/>
    <property type="match status" value="1"/>
</dbReference>
<accession>A0A5D3C8W8</accession>